<accession>A0A7R8CG67</accession>
<dbReference type="InterPro" id="IPR001298">
    <property type="entry name" value="Filamin/ABP280_rpt"/>
</dbReference>
<dbReference type="SMART" id="SM00557">
    <property type="entry name" value="IG_FLMN"/>
    <property type="match status" value="1"/>
</dbReference>
<dbReference type="InterPro" id="IPR014756">
    <property type="entry name" value="Ig_E-set"/>
</dbReference>
<dbReference type="PROSITE" id="PS50194">
    <property type="entry name" value="FILAMIN_REPEAT"/>
    <property type="match status" value="2"/>
</dbReference>
<reference evidence="3" key="1">
    <citation type="submission" date="2021-02" db="EMBL/GenBank/DDBJ databases">
        <authorList>
            <person name="Bekaert M."/>
        </authorList>
    </citation>
    <scope>NUCLEOTIDE SEQUENCE</scope>
    <source>
        <strain evidence="3">IoA-00</strain>
    </source>
</reference>
<dbReference type="Proteomes" id="UP000675881">
    <property type="component" value="Chromosome 11"/>
</dbReference>
<dbReference type="EMBL" id="HG994590">
    <property type="protein sequence ID" value="CAF2812951.1"/>
    <property type="molecule type" value="Genomic_DNA"/>
</dbReference>
<dbReference type="Gene3D" id="2.60.40.10">
    <property type="entry name" value="Immunoglobulins"/>
    <property type="match status" value="2"/>
</dbReference>
<name>A0A7R8CG67_LEPSM</name>
<dbReference type="GO" id="GO:0051015">
    <property type="term" value="F:actin filament binding"/>
    <property type="evidence" value="ECO:0007669"/>
    <property type="project" value="InterPro"/>
</dbReference>
<comment type="similarity">
    <text evidence="1">Belongs to the filamin family.</text>
</comment>
<evidence type="ECO:0000256" key="1">
    <source>
        <dbReference type="ARBA" id="ARBA00009238"/>
    </source>
</evidence>
<dbReference type="InterPro" id="IPR044801">
    <property type="entry name" value="Filamin"/>
</dbReference>
<proteinExistence type="inferred from homology"/>
<dbReference type="AlphaFoldDB" id="A0A7R8CG67"/>
<sequence length="249" mass="27609">MLVLIFDVHTLCVDFYLERAKCKGEIEREGSGDSLTKATVIGDVIRHIAAESVASCEISAIGFHREDIQINILSPSKVPITYKIEEIDGLFRVEFEPREVGSYIMDVYVAGTKIQDSPLYFKFRVDASQAGEGQLEISINDGEVPNNVQVLGGGRCLVHFTPEVAKSHTIDIKFNSEPVKGCPFICHITDTSKILVALNHLELMPIHKKANFQIHVDKTANIELAVSVVGPKSDIPCSSDWECQVWIHC</sequence>
<dbReference type="GO" id="GO:0030036">
    <property type="term" value="P:actin cytoskeleton organization"/>
    <property type="evidence" value="ECO:0007669"/>
    <property type="project" value="InterPro"/>
</dbReference>
<evidence type="ECO:0000256" key="2">
    <source>
        <dbReference type="ARBA" id="ARBA00022737"/>
    </source>
</evidence>
<evidence type="ECO:0000313" key="3">
    <source>
        <dbReference type="EMBL" id="CAF2812951.1"/>
    </source>
</evidence>
<keyword evidence="2" id="KW-0677">Repeat</keyword>
<gene>
    <name evidence="3" type="ORF">LSAA_3389</name>
</gene>
<dbReference type="PANTHER" id="PTHR38537:SF16">
    <property type="entry name" value="CALPONIN-HOMOLOGY (CH) DOMAIN-CONTAINING PROTEIN"/>
    <property type="match status" value="1"/>
</dbReference>
<dbReference type="OrthoDB" id="18740at2759"/>
<dbReference type="InterPro" id="IPR017868">
    <property type="entry name" value="Filamin/ABP280_repeat-like"/>
</dbReference>
<protein>
    <submittedName>
        <fullName evidence="3">FLNA</fullName>
    </submittedName>
</protein>
<dbReference type="Pfam" id="PF00630">
    <property type="entry name" value="Filamin"/>
    <property type="match status" value="2"/>
</dbReference>
<evidence type="ECO:0000313" key="4">
    <source>
        <dbReference type="Proteomes" id="UP000675881"/>
    </source>
</evidence>
<dbReference type="SUPFAM" id="SSF81296">
    <property type="entry name" value="E set domains"/>
    <property type="match status" value="2"/>
</dbReference>
<keyword evidence="4" id="KW-1185">Reference proteome</keyword>
<organism evidence="3 4">
    <name type="scientific">Lepeophtheirus salmonis</name>
    <name type="common">Salmon louse</name>
    <name type="synonym">Caligus salmonis</name>
    <dbReference type="NCBI Taxonomy" id="72036"/>
    <lineage>
        <taxon>Eukaryota</taxon>
        <taxon>Metazoa</taxon>
        <taxon>Ecdysozoa</taxon>
        <taxon>Arthropoda</taxon>
        <taxon>Crustacea</taxon>
        <taxon>Multicrustacea</taxon>
        <taxon>Hexanauplia</taxon>
        <taxon>Copepoda</taxon>
        <taxon>Siphonostomatoida</taxon>
        <taxon>Caligidae</taxon>
        <taxon>Lepeophtheirus</taxon>
    </lineage>
</organism>
<dbReference type="PANTHER" id="PTHR38537">
    <property type="entry name" value="JITTERBUG, ISOFORM N"/>
    <property type="match status" value="1"/>
</dbReference>
<dbReference type="InterPro" id="IPR013783">
    <property type="entry name" value="Ig-like_fold"/>
</dbReference>